<dbReference type="Gene3D" id="3.30.2170.10">
    <property type="entry name" value="archaeoglobus fulgidus dsm 4304 superfamily"/>
    <property type="match status" value="1"/>
</dbReference>
<evidence type="ECO:0000256" key="1">
    <source>
        <dbReference type="ARBA" id="ARBA00004496"/>
    </source>
</evidence>
<keyword evidence="5" id="KW-0378">Hydrolase</keyword>
<dbReference type="Proteomes" id="UP001150062">
    <property type="component" value="Unassembled WGS sequence"/>
</dbReference>
<keyword evidence="8" id="KW-1185">Reference proteome</keyword>
<reference evidence="7" key="1">
    <citation type="submission" date="2022-08" db="EMBL/GenBank/DDBJ databases">
        <title>Novel sulfate-reducing endosymbionts in the free-living metamonad Anaeramoeba.</title>
        <authorList>
            <person name="Jerlstrom-Hultqvist J."/>
            <person name="Cepicka I."/>
            <person name="Gallot-Lavallee L."/>
            <person name="Salas-Leiva D."/>
            <person name="Curtis B.A."/>
            <person name="Zahonova K."/>
            <person name="Pipaliya S."/>
            <person name="Dacks J."/>
            <person name="Roger A.J."/>
        </authorList>
    </citation>
    <scope>NUCLEOTIDE SEQUENCE</scope>
    <source>
        <strain evidence="7">Schooner1</strain>
    </source>
</reference>
<evidence type="ECO:0000256" key="3">
    <source>
        <dbReference type="ARBA" id="ARBA00022722"/>
    </source>
</evidence>
<dbReference type="PANTHER" id="PTHR28511">
    <property type="entry name" value="ENDONUCLEASE V"/>
    <property type="match status" value="1"/>
</dbReference>
<name>A0ABQ8ZDR0_9EUKA</name>
<dbReference type="InterPro" id="IPR007581">
    <property type="entry name" value="Endonuclease-V"/>
</dbReference>
<keyword evidence="3" id="KW-0540">Nuclease</keyword>
<dbReference type="CDD" id="cd06559">
    <property type="entry name" value="Endonuclease_V"/>
    <property type="match status" value="1"/>
</dbReference>
<evidence type="ECO:0000256" key="5">
    <source>
        <dbReference type="ARBA" id="ARBA00022801"/>
    </source>
</evidence>
<accession>A0ABQ8ZDR0</accession>
<evidence type="ECO:0000256" key="4">
    <source>
        <dbReference type="ARBA" id="ARBA00022759"/>
    </source>
</evidence>
<protein>
    <submittedName>
        <fullName evidence="7">Endonuclease v</fullName>
    </submittedName>
</protein>
<organism evidence="7 8">
    <name type="scientific">Anaeramoeba flamelloides</name>
    <dbReference type="NCBI Taxonomy" id="1746091"/>
    <lineage>
        <taxon>Eukaryota</taxon>
        <taxon>Metamonada</taxon>
        <taxon>Anaeramoebidae</taxon>
        <taxon>Anaeramoeba</taxon>
    </lineage>
</organism>
<evidence type="ECO:0000313" key="7">
    <source>
        <dbReference type="EMBL" id="KAJ6254906.1"/>
    </source>
</evidence>
<sequence length="298" mass="34569">MDNNEELKKKWTKIQENYIQKLDLDPEIEIDNLHYIGGVDISFFKSDETKAVAALVVLDINNLKKPVYSEYQLVTLEFPYISTFLAFREVPSFLQLFKNLQEKKPDLMPDITLVDGCGILHPRKMGSATHLSLALAEELNIVMPTIGVAKELLYVDGLERDSVKKKYYEELEKGEFKSALIGKSSTTYGYAVRSTNKSKNPIYVSPGNLISCESAVNICRHVSMYRIPEPIRVADLGSRDVVRNILQKEKKEKEQKEKEEKEKEQEKEQEKEKEQEQEKEKEKEEKEEEKEKEKEKEK</sequence>
<gene>
    <name evidence="7" type="ORF">M0813_11956</name>
</gene>
<evidence type="ECO:0000256" key="2">
    <source>
        <dbReference type="ARBA" id="ARBA00022490"/>
    </source>
</evidence>
<evidence type="ECO:0000313" key="8">
    <source>
        <dbReference type="Proteomes" id="UP001150062"/>
    </source>
</evidence>
<comment type="subcellular location">
    <subcellularLocation>
        <location evidence="1">Cytoplasm</location>
    </subcellularLocation>
</comment>
<comment type="caution">
    <text evidence="7">The sequence shown here is derived from an EMBL/GenBank/DDBJ whole genome shotgun (WGS) entry which is preliminary data.</text>
</comment>
<dbReference type="GO" id="GO:0004519">
    <property type="term" value="F:endonuclease activity"/>
    <property type="evidence" value="ECO:0007669"/>
    <property type="project" value="UniProtKB-KW"/>
</dbReference>
<dbReference type="EMBL" id="JAOAOG010000016">
    <property type="protein sequence ID" value="KAJ6254906.1"/>
    <property type="molecule type" value="Genomic_DNA"/>
</dbReference>
<dbReference type="PANTHER" id="PTHR28511:SF1">
    <property type="entry name" value="ENDONUCLEASE V"/>
    <property type="match status" value="1"/>
</dbReference>
<feature type="region of interest" description="Disordered" evidence="6">
    <location>
        <begin position="249"/>
        <end position="298"/>
    </location>
</feature>
<keyword evidence="4 7" id="KW-0255">Endonuclease</keyword>
<proteinExistence type="predicted"/>
<evidence type="ECO:0000256" key="6">
    <source>
        <dbReference type="SAM" id="MobiDB-lite"/>
    </source>
</evidence>
<keyword evidence="2" id="KW-0963">Cytoplasm</keyword>
<dbReference type="Pfam" id="PF04493">
    <property type="entry name" value="Endonuclease_5"/>
    <property type="match status" value="1"/>
</dbReference>